<dbReference type="STRING" id="264697.ABE28_021180"/>
<dbReference type="InterPro" id="IPR018392">
    <property type="entry name" value="LysM"/>
</dbReference>
<dbReference type="PANTHER" id="PTHR11705:SF143">
    <property type="entry name" value="SLL0236 PROTEIN"/>
    <property type="match status" value="1"/>
</dbReference>
<evidence type="ECO:0000313" key="12">
    <source>
        <dbReference type="Proteomes" id="UP000077926"/>
    </source>
</evidence>
<dbReference type="PANTHER" id="PTHR11705">
    <property type="entry name" value="PROTEASE FAMILY M14 CARBOXYPEPTIDASE A,B"/>
    <property type="match status" value="1"/>
</dbReference>
<evidence type="ECO:0000256" key="3">
    <source>
        <dbReference type="ARBA" id="ARBA00022670"/>
    </source>
</evidence>
<keyword evidence="4" id="KW-0479">Metal-binding</keyword>
<dbReference type="CDD" id="cd00118">
    <property type="entry name" value="LysM"/>
    <property type="match status" value="2"/>
</dbReference>
<reference evidence="11 12" key="1">
    <citation type="submission" date="2016-08" db="EMBL/GenBank/DDBJ databases">
        <title>Complete genome sequence of Bacillus muralis G25-68, a strain with toxicity to nematodes.</title>
        <authorList>
            <person name="Zheng Z."/>
        </authorList>
    </citation>
    <scope>NUCLEOTIDE SEQUENCE [LARGE SCALE GENOMIC DNA]</scope>
    <source>
        <strain evidence="11 12">G25-68</strain>
    </source>
</reference>
<evidence type="ECO:0000256" key="5">
    <source>
        <dbReference type="ARBA" id="ARBA00022801"/>
    </source>
</evidence>
<dbReference type="SMART" id="SM00631">
    <property type="entry name" value="Zn_pept"/>
    <property type="match status" value="1"/>
</dbReference>
<organism evidence="11 12">
    <name type="scientific">Peribacillus muralis</name>
    <dbReference type="NCBI Taxonomy" id="264697"/>
    <lineage>
        <taxon>Bacteria</taxon>
        <taxon>Bacillati</taxon>
        <taxon>Bacillota</taxon>
        <taxon>Bacilli</taxon>
        <taxon>Bacillales</taxon>
        <taxon>Bacillaceae</taxon>
        <taxon>Peribacillus</taxon>
    </lineage>
</organism>
<dbReference type="Proteomes" id="UP000077926">
    <property type="component" value="Chromosome"/>
</dbReference>
<evidence type="ECO:0000313" key="11">
    <source>
        <dbReference type="EMBL" id="AOH56865.1"/>
    </source>
</evidence>
<keyword evidence="5" id="KW-0378">Hydrolase</keyword>
<dbReference type="Gene3D" id="3.40.630.10">
    <property type="entry name" value="Zn peptidases"/>
    <property type="match status" value="1"/>
</dbReference>
<evidence type="ECO:0000256" key="1">
    <source>
        <dbReference type="ARBA" id="ARBA00001947"/>
    </source>
</evidence>
<dbReference type="AlphaFoldDB" id="A0A1B3XUH9"/>
<dbReference type="Pfam" id="PF00246">
    <property type="entry name" value="Peptidase_M14"/>
    <property type="match status" value="1"/>
</dbReference>
<dbReference type="InterPro" id="IPR057246">
    <property type="entry name" value="CARBOXYPEPT_ZN_1"/>
</dbReference>
<dbReference type="KEGG" id="bmur:ABE28_021180"/>
<dbReference type="PROSITE" id="PS51782">
    <property type="entry name" value="LYSM"/>
    <property type="match status" value="2"/>
</dbReference>
<dbReference type="GO" id="GO:0005615">
    <property type="term" value="C:extracellular space"/>
    <property type="evidence" value="ECO:0007669"/>
    <property type="project" value="TreeGrafter"/>
</dbReference>
<evidence type="ECO:0000259" key="9">
    <source>
        <dbReference type="PROSITE" id="PS51782"/>
    </source>
</evidence>
<dbReference type="InterPro" id="IPR034274">
    <property type="entry name" value="ENP1_M14_CPD"/>
</dbReference>
<dbReference type="SMART" id="SM00257">
    <property type="entry name" value="LysM"/>
    <property type="match status" value="2"/>
</dbReference>
<evidence type="ECO:0000256" key="7">
    <source>
        <dbReference type="ARBA" id="ARBA00023049"/>
    </source>
</evidence>
<dbReference type="InterPro" id="IPR036779">
    <property type="entry name" value="LysM_dom_sf"/>
</dbReference>
<keyword evidence="12" id="KW-1185">Reference proteome</keyword>
<feature type="domain" description="Peptidase M14" evidence="10">
    <location>
        <begin position="108"/>
        <end position="395"/>
    </location>
</feature>
<keyword evidence="6" id="KW-0862">Zinc</keyword>
<proteinExistence type="inferred from homology"/>
<accession>A0A1B3XUH9</accession>
<dbReference type="PROSITE" id="PS52035">
    <property type="entry name" value="PEPTIDASE_M14"/>
    <property type="match status" value="1"/>
</dbReference>
<evidence type="ECO:0000256" key="6">
    <source>
        <dbReference type="ARBA" id="ARBA00022833"/>
    </source>
</evidence>
<comment type="cofactor">
    <cofactor evidence="1">
        <name>Zn(2+)</name>
        <dbReference type="ChEBI" id="CHEBI:29105"/>
    </cofactor>
</comment>
<keyword evidence="3" id="KW-0645">Protease</keyword>
<dbReference type="GO" id="GO:0006508">
    <property type="term" value="P:proteolysis"/>
    <property type="evidence" value="ECO:0007669"/>
    <property type="project" value="UniProtKB-KW"/>
</dbReference>
<evidence type="ECO:0000256" key="2">
    <source>
        <dbReference type="ARBA" id="ARBA00005988"/>
    </source>
</evidence>
<dbReference type="RefSeq" id="WP_064462472.1">
    <property type="nucleotide sequence ID" value="NZ_CP017080.1"/>
</dbReference>
<dbReference type="SUPFAM" id="SSF54106">
    <property type="entry name" value="LysM domain"/>
    <property type="match status" value="2"/>
</dbReference>
<evidence type="ECO:0000256" key="4">
    <source>
        <dbReference type="ARBA" id="ARBA00022723"/>
    </source>
</evidence>
<evidence type="ECO:0000259" key="10">
    <source>
        <dbReference type="PROSITE" id="PS52035"/>
    </source>
</evidence>
<dbReference type="InterPro" id="IPR000834">
    <property type="entry name" value="Peptidase_M14"/>
</dbReference>
<sequence length="397" mass="45114">MDVYVRQNDSLWYYSQLFKTNYQLIVDSNRGIDPQALMIGQQIKIPGFTSTAYKIKRGDSLWAIAKSRNLSLDALFVVNPTLNPNALQVGQTIDVPVRITWRLVQGNQNYDYETLLTDVGRLKNIYPFIRTTPIGETVLNRDIPEVLIGQGEKRVHYNGSFHANEWITTPVIMTFLNDYLLALTNQTAIRSLSMFPYYQQTLLSIVPMVNPDGVELVQNGPPEEEGLREQLVEWNNGSEDFSGWKANINGVDLNDQFPAKWELEQARNMVNEPGPANYSGKGPLTQPEAIAMANLTRKRDFARVLAFHTQGEVIYWGFEGMEPPESETIVNEFARVSGYEPVKSANSYAGYKDWYIQDWRRPGFTVELGKGTNPLPISQFDEIYQKSLGIFLAGLYM</sequence>
<dbReference type="GO" id="GO:0004181">
    <property type="term" value="F:metallocarboxypeptidase activity"/>
    <property type="evidence" value="ECO:0007669"/>
    <property type="project" value="InterPro"/>
</dbReference>
<dbReference type="GO" id="GO:0008270">
    <property type="term" value="F:zinc ion binding"/>
    <property type="evidence" value="ECO:0007669"/>
    <property type="project" value="InterPro"/>
</dbReference>
<evidence type="ECO:0000256" key="8">
    <source>
        <dbReference type="PROSITE-ProRule" id="PRU01379"/>
    </source>
</evidence>
<dbReference type="OrthoDB" id="9802862at2"/>
<dbReference type="PROSITE" id="PS00132">
    <property type="entry name" value="CARBOXYPEPT_ZN_1"/>
    <property type="match status" value="1"/>
</dbReference>
<keyword evidence="7" id="KW-0482">Metalloprotease</keyword>
<feature type="domain" description="LysM" evidence="9">
    <location>
        <begin position="51"/>
        <end position="95"/>
    </location>
</feature>
<protein>
    <submittedName>
        <fullName evidence="11">Peptidase M14</fullName>
    </submittedName>
</protein>
<dbReference type="EMBL" id="CP017080">
    <property type="protein sequence ID" value="AOH56865.1"/>
    <property type="molecule type" value="Genomic_DNA"/>
</dbReference>
<dbReference type="Pfam" id="PF01476">
    <property type="entry name" value="LysM"/>
    <property type="match status" value="2"/>
</dbReference>
<dbReference type="Gene3D" id="3.10.350.10">
    <property type="entry name" value="LysM domain"/>
    <property type="match status" value="2"/>
</dbReference>
<dbReference type="CDD" id="cd06229">
    <property type="entry name" value="M14_Endopeptidase_I"/>
    <property type="match status" value="1"/>
</dbReference>
<name>A0A1B3XUH9_9BACI</name>
<dbReference type="SUPFAM" id="SSF53187">
    <property type="entry name" value="Zn-dependent exopeptidases"/>
    <property type="match status" value="1"/>
</dbReference>
<comment type="similarity">
    <text evidence="2 8">Belongs to the peptidase M14 family.</text>
</comment>
<feature type="active site" description="Proton donor/acceptor" evidence="8">
    <location>
        <position position="367"/>
    </location>
</feature>
<feature type="domain" description="LysM" evidence="9">
    <location>
        <begin position="1"/>
        <end position="45"/>
    </location>
</feature>
<gene>
    <name evidence="11" type="ORF">ABE28_021180</name>
</gene>